<feature type="transmembrane region" description="Helical" evidence="3">
    <location>
        <begin position="338"/>
        <end position="360"/>
    </location>
</feature>
<keyword evidence="1 2" id="KW-0443">Lipid metabolism</keyword>
<feature type="transmembrane region" description="Helical" evidence="3">
    <location>
        <begin position="229"/>
        <end position="248"/>
    </location>
</feature>
<dbReference type="RefSeq" id="WP_213496218.1">
    <property type="nucleotide sequence ID" value="NZ_CP074694.1"/>
</dbReference>
<organism evidence="5 6">
    <name type="scientific">Telmatocola sphagniphila</name>
    <dbReference type="NCBI Taxonomy" id="1123043"/>
    <lineage>
        <taxon>Bacteria</taxon>
        <taxon>Pseudomonadati</taxon>
        <taxon>Planctomycetota</taxon>
        <taxon>Planctomycetia</taxon>
        <taxon>Gemmatales</taxon>
        <taxon>Gemmataceae</taxon>
    </lineage>
</organism>
<evidence type="ECO:0000259" key="4">
    <source>
        <dbReference type="PROSITE" id="PS51635"/>
    </source>
</evidence>
<dbReference type="AlphaFoldDB" id="A0A8E6B796"/>
<comment type="caution">
    <text evidence="2">Lacks conserved residue(s) required for the propagation of feature annotation.</text>
</comment>
<sequence length="943" mass="105631">MFESSTELRALPQTTWWHRLNSNFQGDLLYFLSYPLLPVILLIVLGLVSGSLGEGVGTRYLIFHADPVKELIVGFFLGVLATECLLIGFLLRLKHRQTTSFHTLPNFYLYSFNILFGLAIIGVGLFLLNQLAILITGVPPFQIDAISSPDPDINRLPLMFGLGVGYCLQALTISLAPFFGKFLADAFLNMLGYLLKVLRSPVGSVCCGGLLLAAAGTTCLTLMQGQYAYLGWILAGLIMVLLAFPGTRQELGETRDFSKILLFFGTLAFVGLTWLSSHFSYRMAVPGSFLLLTLLTAALYGAFPIAFQEHVSRIEKRILREVTDGKVFEDEESDRNYLSYYIAAALVVPLFGIIFVAFSLTPAWTSPVPTFCYFMYIVVSGYGLLRFVSRRTIPIAMAVLGMLLALGGVPAYKQRFDQSESLGYFYKSGRMLDIAESLEADHKNQQIVDQLIRSHHPDRARLIRDLDNQQLIVPLRDMRPNHPMLGLADFQDSDEETRFRRLLAVQDVQFNPPNSGKKRPLVLICMSGGGLRAAAWTFAMLHQLEVEFAAQGIDFPAHVRIISGASGGMLGAAAYVSSLPPPNQRAEWRERDEELINQYQQLTADCLTPLVNQMVFGDLPALFSPWPQHYDRGKALERSWIDNGLKSLNKTFGELRQGEIEGWRPSLIFSPMMIEDGRRLLISNLDLRYVASNDGSLIQPDNLSDPNRPPNGFENYSKEAMELFRMFPSAKRDFTLASAVRMSATFPFFTPAVSLPTRPRRRVVDAGYYDNYGVSIASAWLFSNKNKAWLDNNVSKIVIIQIRAWPSEESRTLKRLELTGSSPLSRSIEELMSVPEAMDGARVSSASFRNDGQLELMSAIYSARRETKESHRELMKNAPGPIMEVPASIQSEFTVVNFEPRSGGVLSWYLSADEIAEIKAEARNPDNLERIRKLIDWWGKEPK</sequence>
<keyword evidence="2" id="KW-0378">Hydrolase</keyword>
<evidence type="ECO:0000256" key="1">
    <source>
        <dbReference type="ARBA" id="ARBA00023098"/>
    </source>
</evidence>
<evidence type="ECO:0000313" key="5">
    <source>
        <dbReference type="EMBL" id="QVL31848.1"/>
    </source>
</evidence>
<dbReference type="Pfam" id="PF01734">
    <property type="entry name" value="Patatin"/>
    <property type="match status" value="1"/>
</dbReference>
<keyword evidence="6" id="KW-1185">Reference proteome</keyword>
<feature type="transmembrane region" description="Helical" evidence="3">
    <location>
        <begin position="201"/>
        <end position="223"/>
    </location>
</feature>
<protein>
    <submittedName>
        <fullName evidence="5">Patatin-like phospholipase family protein</fullName>
    </submittedName>
</protein>
<proteinExistence type="predicted"/>
<feature type="active site" description="Proton acceptor" evidence="2">
    <location>
        <position position="765"/>
    </location>
</feature>
<dbReference type="SUPFAM" id="SSF52151">
    <property type="entry name" value="FabD/lysophospholipase-like"/>
    <property type="match status" value="1"/>
</dbReference>
<keyword evidence="2" id="KW-0442">Lipid degradation</keyword>
<dbReference type="Proteomes" id="UP000676194">
    <property type="component" value="Chromosome"/>
</dbReference>
<dbReference type="KEGG" id="tsph:KIH39_23925"/>
<reference evidence="5" key="1">
    <citation type="submission" date="2021-05" db="EMBL/GenBank/DDBJ databases">
        <title>Complete genome sequence of the cellulolytic planctomycete Telmatocola sphagniphila SP2T and characterization of the first cellulase from planctomycetes.</title>
        <authorList>
            <person name="Rakitin A.L."/>
            <person name="Beletsky A.V."/>
            <person name="Naumoff D.G."/>
            <person name="Kulichevskaya I.S."/>
            <person name="Mardanov A.V."/>
            <person name="Ravin N.V."/>
            <person name="Dedysh S.N."/>
        </authorList>
    </citation>
    <scope>NUCLEOTIDE SEQUENCE</scope>
    <source>
        <strain evidence="5">SP2T</strain>
    </source>
</reference>
<dbReference type="GO" id="GO:0016042">
    <property type="term" value="P:lipid catabolic process"/>
    <property type="evidence" value="ECO:0007669"/>
    <property type="project" value="UniProtKB-UniRule"/>
</dbReference>
<gene>
    <name evidence="5" type="ORF">KIH39_23925</name>
</gene>
<feature type="short sequence motif" description="GXSXG" evidence="2">
    <location>
        <begin position="564"/>
        <end position="568"/>
    </location>
</feature>
<feature type="transmembrane region" description="Helical" evidence="3">
    <location>
        <begin position="158"/>
        <end position="180"/>
    </location>
</feature>
<dbReference type="PROSITE" id="PS51635">
    <property type="entry name" value="PNPLA"/>
    <property type="match status" value="1"/>
</dbReference>
<evidence type="ECO:0000313" key="6">
    <source>
        <dbReference type="Proteomes" id="UP000676194"/>
    </source>
</evidence>
<feature type="transmembrane region" description="Helical" evidence="3">
    <location>
        <begin position="72"/>
        <end position="91"/>
    </location>
</feature>
<evidence type="ECO:0000256" key="3">
    <source>
        <dbReference type="SAM" id="Phobius"/>
    </source>
</evidence>
<dbReference type="GO" id="GO:0016787">
    <property type="term" value="F:hydrolase activity"/>
    <property type="evidence" value="ECO:0007669"/>
    <property type="project" value="UniProtKB-UniRule"/>
</dbReference>
<feature type="domain" description="PNPLA" evidence="4">
    <location>
        <begin position="524"/>
        <end position="778"/>
    </location>
</feature>
<dbReference type="EMBL" id="CP074694">
    <property type="protein sequence ID" value="QVL31848.1"/>
    <property type="molecule type" value="Genomic_DNA"/>
</dbReference>
<feature type="transmembrane region" description="Helical" evidence="3">
    <location>
        <begin position="392"/>
        <end position="412"/>
    </location>
</feature>
<name>A0A8E6B796_9BACT</name>
<keyword evidence="3" id="KW-1133">Transmembrane helix</keyword>
<feature type="transmembrane region" description="Helical" evidence="3">
    <location>
        <begin position="28"/>
        <end position="52"/>
    </location>
</feature>
<dbReference type="InterPro" id="IPR002641">
    <property type="entry name" value="PNPLA_dom"/>
</dbReference>
<feature type="transmembrane region" description="Helical" evidence="3">
    <location>
        <begin position="366"/>
        <end position="385"/>
    </location>
</feature>
<dbReference type="InterPro" id="IPR016035">
    <property type="entry name" value="Acyl_Trfase/lysoPLipase"/>
</dbReference>
<keyword evidence="3" id="KW-0812">Transmembrane</keyword>
<feature type="transmembrane region" description="Helical" evidence="3">
    <location>
        <begin position="112"/>
        <end position="138"/>
    </location>
</feature>
<dbReference type="Gene3D" id="3.40.1090.10">
    <property type="entry name" value="Cytosolic phospholipase A2 catalytic domain"/>
    <property type="match status" value="1"/>
</dbReference>
<feature type="active site" description="Nucleophile" evidence="2">
    <location>
        <position position="566"/>
    </location>
</feature>
<keyword evidence="3" id="KW-0472">Membrane</keyword>
<feature type="transmembrane region" description="Helical" evidence="3">
    <location>
        <begin position="260"/>
        <end position="281"/>
    </location>
</feature>
<evidence type="ECO:0000256" key="2">
    <source>
        <dbReference type="PROSITE-ProRule" id="PRU01161"/>
    </source>
</evidence>
<accession>A0A8E6B796</accession>
<feature type="transmembrane region" description="Helical" evidence="3">
    <location>
        <begin position="287"/>
        <end position="307"/>
    </location>
</feature>